<accession>A0ABS6WX56</accession>
<gene>
    <name evidence="2" type="ORF">KYK14_02270</name>
</gene>
<name>A0ABS6WX56_9BACT</name>
<dbReference type="RefSeq" id="WP_219156596.1">
    <property type="nucleotide sequence ID" value="NZ_JAHWGL010000004.1"/>
</dbReference>
<feature type="signal peptide" evidence="1">
    <location>
        <begin position="1"/>
        <end position="23"/>
    </location>
</feature>
<evidence type="ECO:0000256" key="1">
    <source>
        <dbReference type="SAM" id="SignalP"/>
    </source>
</evidence>
<sequence length="210" mass="22947">MSRVFLYATGRYLLLAALLSGCAEESGPTLVEGQVVDSQTQQPVAHATVQVEQASRGGGFGSGGYAPVGTSYPTDAQGRFRFRFETEDASDYIVRASTPLGHFTDWLKAPSLKGGRQNQGLQVPVLAPAWIKVQLVDEPPKSRVRIFFSGFGGGGYTLNFPRDTSVVFPYYNTTEGFIYWRITPDLSPEVTGQHILPLIPLDTVTVRIPF</sequence>
<evidence type="ECO:0000313" key="3">
    <source>
        <dbReference type="Proteomes" id="UP000826188"/>
    </source>
</evidence>
<feature type="chain" id="PRO_5045246690" evidence="1">
    <location>
        <begin position="24"/>
        <end position="210"/>
    </location>
</feature>
<proteinExistence type="predicted"/>
<evidence type="ECO:0000313" key="2">
    <source>
        <dbReference type="EMBL" id="MBW3127363.1"/>
    </source>
</evidence>
<keyword evidence="3" id="KW-1185">Reference proteome</keyword>
<comment type="caution">
    <text evidence="2">The sequence shown here is derived from an EMBL/GenBank/DDBJ whole genome shotgun (WGS) entry which is preliminary data.</text>
</comment>
<dbReference type="EMBL" id="JAHWGL010000004">
    <property type="protein sequence ID" value="MBW3127363.1"/>
    <property type="molecule type" value="Genomic_DNA"/>
</dbReference>
<dbReference type="PROSITE" id="PS51257">
    <property type="entry name" value="PROKAR_LIPOPROTEIN"/>
    <property type="match status" value="1"/>
</dbReference>
<protein>
    <submittedName>
        <fullName evidence="2">Carboxypeptidase-like regulatory domain-containing protein</fullName>
    </submittedName>
</protein>
<organism evidence="2 3">
    <name type="scientific">Hymenobacter profundi</name>
    <dbReference type="NCBI Taxonomy" id="1982110"/>
    <lineage>
        <taxon>Bacteria</taxon>
        <taxon>Pseudomonadati</taxon>
        <taxon>Bacteroidota</taxon>
        <taxon>Cytophagia</taxon>
        <taxon>Cytophagales</taxon>
        <taxon>Hymenobacteraceae</taxon>
        <taxon>Hymenobacter</taxon>
    </lineage>
</organism>
<reference evidence="2 3" key="1">
    <citation type="submission" date="2021-07" db="EMBL/GenBank/DDBJ databases">
        <title>Hymenobacter profundi sp. nov., isolated from deep-sea water.</title>
        <authorList>
            <person name="Kim M.K."/>
        </authorList>
    </citation>
    <scope>NUCLEOTIDE SEQUENCE [LARGE SCALE GENOMIC DNA]</scope>
    <source>
        <strain evidence="2 3">M2</strain>
    </source>
</reference>
<dbReference type="Proteomes" id="UP000826188">
    <property type="component" value="Unassembled WGS sequence"/>
</dbReference>
<keyword evidence="1" id="KW-0732">Signal</keyword>